<feature type="region of interest" description="Disordered" evidence="1">
    <location>
        <begin position="1"/>
        <end position="29"/>
    </location>
</feature>
<evidence type="ECO:0000313" key="3">
    <source>
        <dbReference type="Proteomes" id="UP000219338"/>
    </source>
</evidence>
<dbReference type="EMBL" id="FUEG01000007">
    <property type="protein sequence ID" value="SJL06779.1"/>
    <property type="molecule type" value="Genomic_DNA"/>
</dbReference>
<proteinExistence type="predicted"/>
<dbReference type="OrthoDB" id="3090307at2759"/>
<reference evidence="3" key="1">
    <citation type="journal article" date="2017" name="Nat. Ecol. Evol.">
        <title>Genome expansion and lineage-specific genetic innovations in the forest pathogenic fungi Armillaria.</title>
        <authorList>
            <person name="Sipos G."/>
            <person name="Prasanna A.N."/>
            <person name="Walter M.C."/>
            <person name="O'Connor E."/>
            <person name="Balint B."/>
            <person name="Krizsan K."/>
            <person name="Kiss B."/>
            <person name="Hess J."/>
            <person name="Varga T."/>
            <person name="Slot J."/>
            <person name="Riley R."/>
            <person name="Boka B."/>
            <person name="Rigling D."/>
            <person name="Barry K."/>
            <person name="Lee J."/>
            <person name="Mihaltcheva S."/>
            <person name="LaButti K."/>
            <person name="Lipzen A."/>
            <person name="Waldron R."/>
            <person name="Moloney N.M."/>
            <person name="Sperisen C."/>
            <person name="Kredics L."/>
            <person name="Vagvoelgyi C."/>
            <person name="Patrignani A."/>
            <person name="Fitzpatrick D."/>
            <person name="Nagy I."/>
            <person name="Doyle S."/>
            <person name="Anderson J.B."/>
            <person name="Grigoriev I.V."/>
            <person name="Gueldener U."/>
            <person name="Muensterkoetter M."/>
            <person name="Nagy L.G."/>
        </authorList>
    </citation>
    <scope>NUCLEOTIDE SEQUENCE [LARGE SCALE GENOMIC DNA]</scope>
    <source>
        <strain evidence="3">C18/9</strain>
    </source>
</reference>
<dbReference type="AlphaFoldDB" id="A0A284RDE3"/>
<dbReference type="Proteomes" id="UP000219338">
    <property type="component" value="Unassembled WGS sequence"/>
</dbReference>
<organism evidence="2 3">
    <name type="scientific">Armillaria ostoyae</name>
    <name type="common">Armillaria root rot fungus</name>
    <dbReference type="NCBI Taxonomy" id="47428"/>
    <lineage>
        <taxon>Eukaryota</taxon>
        <taxon>Fungi</taxon>
        <taxon>Dikarya</taxon>
        <taxon>Basidiomycota</taxon>
        <taxon>Agaricomycotina</taxon>
        <taxon>Agaricomycetes</taxon>
        <taxon>Agaricomycetidae</taxon>
        <taxon>Agaricales</taxon>
        <taxon>Marasmiineae</taxon>
        <taxon>Physalacriaceae</taxon>
        <taxon>Armillaria</taxon>
    </lineage>
</organism>
<protein>
    <submittedName>
        <fullName evidence="2">Uncharacterized protein</fullName>
    </submittedName>
</protein>
<name>A0A284RDE3_ARMOS</name>
<accession>A0A284RDE3</accession>
<evidence type="ECO:0000256" key="1">
    <source>
        <dbReference type="SAM" id="MobiDB-lite"/>
    </source>
</evidence>
<sequence>MHGQFARKTYLSAETLRGHEPPLNTEDMNVKDGSLEQVWINALEHLRELNGAPSVKMHDTPRESI</sequence>
<keyword evidence="3" id="KW-1185">Reference proteome</keyword>
<dbReference type="STRING" id="47428.A0A284RDE3"/>
<evidence type="ECO:0000313" key="2">
    <source>
        <dbReference type="EMBL" id="SJL06779.1"/>
    </source>
</evidence>
<gene>
    <name evidence="2" type="ORF">ARMOST_10121</name>
</gene>